<accession>A0A5K1ISB3</accession>
<dbReference type="InterPro" id="IPR036390">
    <property type="entry name" value="WH_DNA-bd_sf"/>
</dbReference>
<dbReference type="EMBL" id="CABWIH010000029">
    <property type="protein sequence ID" value="VWL91066.1"/>
    <property type="molecule type" value="Genomic_DNA"/>
</dbReference>
<dbReference type="GO" id="GO:0003700">
    <property type="term" value="F:DNA-binding transcription factor activity"/>
    <property type="evidence" value="ECO:0007669"/>
    <property type="project" value="InterPro"/>
</dbReference>
<dbReference type="RefSeq" id="WP_152074579.1">
    <property type="nucleotide sequence ID" value="NZ_CAAKNY010000068.1"/>
</dbReference>
<dbReference type="InterPro" id="IPR000847">
    <property type="entry name" value="LysR_HTH_N"/>
</dbReference>
<evidence type="ECO:0000313" key="2">
    <source>
        <dbReference type="EMBL" id="VWL91066.1"/>
    </source>
</evidence>
<dbReference type="PANTHER" id="PTHR30432:SF1">
    <property type="entry name" value="DNA-BINDING TRANSCRIPTIONAL DUAL REGULATOR MODE"/>
    <property type="match status" value="1"/>
</dbReference>
<organism evidence="2 3">
    <name type="scientific">Collinsella aerofaciens</name>
    <dbReference type="NCBI Taxonomy" id="74426"/>
    <lineage>
        <taxon>Bacteria</taxon>
        <taxon>Bacillati</taxon>
        <taxon>Actinomycetota</taxon>
        <taxon>Coriobacteriia</taxon>
        <taxon>Coriobacteriales</taxon>
        <taxon>Coriobacteriaceae</taxon>
        <taxon>Collinsella</taxon>
    </lineage>
</organism>
<dbReference type="PANTHER" id="PTHR30432">
    <property type="entry name" value="TRANSCRIPTIONAL REGULATOR MODE"/>
    <property type="match status" value="1"/>
</dbReference>
<feature type="domain" description="HTH lysR-type" evidence="1">
    <location>
        <begin position="30"/>
        <end position="84"/>
    </location>
</feature>
<dbReference type="Pfam" id="PF00126">
    <property type="entry name" value="HTH_1"/>
    <property type="match status" value="1"/>
</dbReference>
<evidence type="ECO:0000313" key="3">
    <source>
        <dbReference type="Proteomes" id="UP000330807"/>
    </source>
</evidence>
<dbReference type="AlphaFoldDB" id="A0A5K1ISB3"/>
<gene>
    <name evidence="2" type="ORF">LMKDKBCB_01255</name>
</gene>
<reference evidence="2 3" key="1">
    <citation type="submission" date="2019-10" db="EMBL/GenBank/DDBJ databases">
        <authorList>
            <person name="Wolf R A."/>
        </authorList>
    </citation>
    <scope>NUCLEOTIDE SEQUENCE [LARGE SCALE GENOMIC DNA]</scope>
    <source>
        <strain evidence="2">Collinsella_aerofaciens_AK_138A</strain>
    </source>
</reference>
<dbReference type="Gene3D" id="1.10.10.10">
    <property type="entry name" value="Winged helix-like DNA-binding domain superfamily/Winged helix DNA-binding domain"/>
    <property type="match status" value="1"/>
</dbReference>
<dbReference type="InterPro" id="IPR051815">
    <property type="entry name" value="Molybdate_resp_trans_reg"/>
</dbReference>
<dbReference type="OrthoDB" id="9800709at2"/>
<dbReference type="InterPro" id="IPR036388">
    <property type="entry name" value="WH-like_DNA-bd_sf"/>
</dbReference>
<dbReference type="Proteomes" id="UP000330807">
    <property type="component" value="Unassembled WGS sequence"/>
</dbReference>
<proteinExistence type="predicted"/>
<evidence type="ECO:0000259" key="1">
    <source>
        <dbReference type="Pfam" id="PF00126"/>
    </source>
</evidence>
<dbReference type="SUPFAM" id="SSF46785">
    <property type="entry name" value="Winged helix' DNA-binding domain"/>
    <property type="match status" value="1"/>
</dbReference>
<name>A0A5K1ISB3_9ACTN</name>
<protein>
    <submittedName>
        <fullName evidence="2">Bacterial regulatory helix-turn-helix protein, lysR family</fullName>
    </submittedName>
</protein>
<sequence length="115" mass="12301">MEYKTTAKLVIQACDKDLPGVFGHGCVLLLQGIAREHSLNRAAKSMGMAYSKAWRIVNEAEGQLGCKLIERDGARGSTLTPAGERAIAAYEELQAEINNVIATKADALIASINAK</sequence>